<protein>
    <submittedName>
        <fullName evidence="1">Uncharacterized protein</fullName>
    </submittedName>
</protein>
<evidence type="ECO:0000313" key="2">
    <source>
        <dbReference type="Proteomes" id="UP000799438"/>
    </source>
</evidence>
<gene>
    <name evidence="1" type="ORF">K452DRAFT_289453</name>
</gene>
<dbReference type="EMBL" id="ML995491">
    <property type="protein sequence ID" value="KAF2140063.1"/>
    <property type="molecule type" value="Genomic_DNA"/>
</dbReference>
<organism evidence="1 2">
    <name type="scientific">Aplosporella prunicola CBS 121167</name>
    <dbReference type="NCBI Taxonomy" id="1176127"/>
    <lineage>
        <taxon>Eukaryota</taxon>
        <taxon>Fungi</taxon>
        <taxon>Dikarya</taxon>
        <taxon>Ascomycota</taxon>
        <taxon>Pezizomycotina</taxon>
        <taxon>Dothideomycetes</taxon>
        <taxon>Dothideomycetes incertae sedis</taxon>
        <taxon>Botryosphaeriales</taxon>
        <taxon>Aplosporellaceae</taxon>
        <taxon>Aplosporella</taxon>
    </lineage>
</organism>
<dbReference type="AlphaFoldDB" id="A0A6A6B9M5"/>
<dbReference type="Proteomes" id="UP000799438">
    <property type="component" value="Unassembled WGS sequence"/>
</dbReference>
<dbReference type="RefSeq" id="XP_033395776.1">
    <property type="nucleotide sequence ID" value="XM_033540828.1"/>
</dbReference>
<proteinExistence type="predicted"/>
<sequence length="122" mass="14202">MTRRYPDPPQLFVPDPANNIVAWQDYHARFSPAEQRNFRSATWDPESSLRPHYSARLVETVYWCMHPQVGGRPSTRELLRECEAACKVIDDETPATGPRPRDVVVTPDKYPYARLVLNDQYR</sequence>
<evidence type="ECO:0000313" key="1">
    <source>
        <dbReference type="EMBL" id="KAF2140063.1"/>
    </source>
</evidence>
<keyword evidence="2" id="KW-1185">Reference proteome</keyword>
<reference evidence="1" key="1">
    <citation type="journal article" date="2020" name="Stud. Mycol.">
        <title>101 Dothideomycetes genomes: a test case for predicting lifestyles and emergence of pathogens.</title>
        <authorList>
            <person name="Haridas S."/>
            <person name="Albert R."/>
            <person name="Binder M."/>
            <person name="Bloem J."/>
            <person name="Labutti K."/>
            <person name="Salamov A."/>
            <person name="Andreopoulos B."/>
            <person name="Baker S."/>
            <person name="Barry K."/>
            <person name="Bills G."/>
            <person name="Bluhm B."/>
            <person name="Cannon C."/>
            <person name="Castanera R."/>
            <person name="Culley D."/>
            <person name="Daum C."/>
            <person name="Ezra D."/>
            <person name="Gonzalez J."/>
            <person name="Henrissat B."/>
            <person name="Kuo A."/>
            <person name="Liang C."/>
            <person name="Lipzen A."/>
            <person name="Lutzoni F."/>
            <person name="Magnuson J."/>
            <person name="Mondo S."/>
            <person name="Nolan M."/>
            <person name="Ohm R."/>
            <person name="Pangilinan J."/>
            <person name="Park H.-J."/>
            <person name="Ramirez L."/>
            <person name="Alfaro M."/>
            <person name="Sun H."/>
            <person name="Tritt A."/>
            <person name="Yoshinaga Y."/>
            <person name="Zwiers L.-H."/>
            <person name="Turgeon B."/>
            <person name="Goodwin S."/>
            <person name="Spatafora J."/>
            <person name="Crous P."/>
            <person name="Grigoriev I."/>
        </authorList>
    </citation>
    <scope>NUCLEOTIDE SEQUENCE</scope>
    <source>
        <strain evidence="1">CBS 121167</strain>
    </source>
</reference>
<name>A0A6A6B9M5_9PEZI</name>
<accession>A0A6A6B9M5</accession>
<dbReference type="GeneID" id="54298324"/>